<dbReference type="PROSITE" id="PS50268">
    <property type="entry name" value="CADHERIN_2"/>
    <property type="match status" value="12"/>
</dbReference>
<keyword evidence="3" id="KW-0732">Signal</keyword>
<organism evidence="5 6">
    <name type="scientific">endosymbiont of Bathymodiolus septemdierum str. Myojin knoll</name>
    <dbReference type="NCBI Taxonomy" id="1303921"/>
    <lineage>
        <taxon>Bacteria</taxon>
        <taxon>Pseudomonadati</taxon>
        <taxon>Pseudomonadota</taxon>
        <taxon>Gammaproteobacteria</taxon>
        <taxon>sulfur-oxidizing symbionts</taxon>
    </lineage>
</organism>
<evidence type="ECO:0000259" key="4">
    <source>
        <dbReference type="PROSITE" id="PS50268"/>
    </source>
</evidence>
<dbReference type="SMART" id="SM00869">
    <property type="entry name" value="Autotransporter"/>
    <property type="match status" value="1"/>
</dbReference>
<dbReference type="InterPro" id="IPR036709">
    <property type="entry name" value="Autotransporte_beta_dom_sf"/>
</dbReference>
<dbReference type="SUPFAM" id="SSF103515">
    <property type="entry name" value="Autotransporter"/>
    <property type="match status" value="1"/>
</dbReference>
<evidence type="ECO:0000256" key="3">
    <source>
        <dbReference type="SAM" id="SignalP"/>
    </source>
</evidence>
<dbReference type="PANTHER" id="PTHR24026:SF126">
    <property type="entry name" value="PROTOCADHERIN FAT 4"/>
    <property type="match status" value="1"/>
</dbReference>
<dbReference type="Pfam" id="PF00028">
    <property type="entry name" value="Cadherin"/>
    <property type="match status" value="1"/>
</dbReference>
<dbReference type="GO" id="GO:0007156">
    <property type="term" value="P:homophilic cell adhesion via plasma membrane adhesion molecules"/>
    <property type="evidence" value="ECO:0007669"/>
    <property type="project" value="InterPro"/>
</dbReference>
<feature type="domain" description="Cadherin" evidence="4">
    <location>
        <begin position="1047"/>
        <end position="1127"/>
    </location>
</feature>
<dbReference type="GO" id="GO:0005886">
    <property type="term" value="C:plasma membrane"/>
    <property type="evidence" value="ECO:0007669"/>
    <property type="project" value="UniProtKB-SubCell"/>
</dbReference>
<dbReference type="InterPro" id="IPR013783">
    <property type="entry name" value="Ig-like_fold"/>
</dbReference>
<feature type="domain" description="Cadherin" evidence="4">
    <location>
        <begin position="1463"/>
        <end position="1598"/>
    </location>
</feature>
<evidence type="ECO:0000256" key="1">
    <source>
        <dbReference type="ARBA" id="ARBA00022692"/>
    </source>
</evidence>
<dbReference type="Gene3D" id="2.40.128.130">
    <property type="entry name" value="Autotransporter beta-domain"/>
    <property type="match status" value="1"/>
</dbReference>
<feature type="domain" description="Cadherin" evidence="4">
    <location>
        <begin position="358"/>
        <end position="451"/>
    </location>
</feature>
<keyword evidence="1" id="KW-0812">Transmembrane</keyword>
<dbReference type="InterPro" id="IPR002126">
    <property type="entry name" value="Cadherin-like_dom"/>
</dbReference>
<evidence type="ECO:0000313" key="6">
    <source>
        <dbReference type="Proteomes" id="UP000067399"/>
    </source>
</evidence>
<feature type="domain" description="Cadherin" evidence="4">
    <location>
        <begin position="1606"/>
        <end position="1695"/>
    </location>
</feature>
<evidence type="ECO:0000256" key="2">
    <source>
        <dbReference type="ARBA" id="ARBA00022989"/>
    </source>
</evidence>
<feature type="domain" description="Cadherin" evidence="4">
    <location>
        <begin position="558"/>
        <end position="639"/>
    </location>
</feature>
<keyword evidence="6" id="KW-1185">Reference proteome</keyword>
<dbReference type="RefSeq" id="WP_066045064.1">
    <property type="nucleotide sequence ID" value="NZ_AP013042.1"/>
</dbReference>
<dbReference type="SUPFAM" id="SSF49313">
    <property type="entry name" value="Cadherin-like"/>
    <property type="match status" value="10"/>
</dbReference>
<feature type="chain" id="PRO_5006056068" description="Cadherin domain-containing protein" evidence="3">
    <location>
        <begin position="26"/>
        <end position="2416"/>
    </location>
</feature>
<dbReference type="OrthoDB" id="5242130at2"/>
<dbReference type="Pfam" id="PF03797">
    <property type="entry name" value="Autotransporter"/>
    <property type="match status" value="1"/>
</dbReference>
<dbReference type="Gene3D" id="2.60.40.10">
    <property type="entry name" value="Immunoglobulins"/>
    <property type="match status" value="2"/>
</dbReference>
<dbReference type="PRINTS" id="PR00205">
    <property type="entry name" value="CADHERIN"/>
</dbReference>
<dbReference type="EMBL" id="AP013042">
    <property type="protein sequence ID" value="BAS68139.1"/>
    <property type="molecule type" value="Genomic_DNA"/>
</dbReference>
<dbReference type="Gene3D" id="2.60.40.60">
    <property type="entry name" value="Cadherins"/>
    <property type="match status" value="12"/>
</dbReference>
<dbReference type="GO" id="GO:0005509">
    <property type="term" value="F:calcium ion binding"/>
    <property type="evidence" value="ECO:0007669"/>
    <property type="project" value="InterPro"/>
</dbReference>
<dbReference type="SMART" id="SM00112">
    <property type="entry name" value="CA"/>
    <property type="match status" value="13"/>
</dbReference>
<feature type="domain" description="Cadherin" evidence="4">
    <location>
        <begin position="1342"/>
        <end position="1413"/>
    </location>
</feature>
<feature type="domain" description="Cadherin" evidence="4">
    <location>
        <begin position="766"/>
        <end position="838"/>
    </location>
</feature>
<dbReference type="STRING" id="1303921.BSEPE_1151"/>
<dbReference type="CDD" id="cd11304">
    <property type="entry name" value="Cadherin_repeat"/>
    <property type="match status" value="10"/>
</dbReference>
<feature type="signal peptide" evidence="3">
    <location>
        <begin position="1"/>
        <end position="25"/>
    </location>
</feature>
<feature type="domain" description="Cadherin" evidence="4">
    <location>
        <begin position="1885"/>
        <end position="1986"/>
    </location>
</feature>
<feature type="domain" description="Cadherin" evidence="4">
    <location>
        <begin position="1202"/>
        <end position="1318"/>
    </location>
</feature>
<feature type="domain" description="Cadherin" evidence="4">
    <location>
        <begin position="669"/>
        <end position="736"/>
    </location>
</feature>
<dbReference type="InterPro" id="IPR005546">
    <property type="entry name" value="Autotransporte_beta"/>
</dbReference>
<sequence length="2416" mass="257717">MNTISKLSQFIIIAFSLLLSAQALAENSALLTRVNKTTLTINYYDWLIVQHINSPQKVRIIGSNGKYYAGSATEWVQRNATWPENQGNGNISWTEPALAEMDKDKVRSATITVSADAYYSDSGGNFTTLSTNTISLDYDRPIALLNTAFDIEEGAGKYAVLDPNQFDVTFAIVSEGNSHLFEIVNDNQIKFRNVPDYETIAQKTYQLKIKMTKPSRTEVIEDITINLKNIADTDPSDITFTVPDTSYIEKRADGIYYIKENIPVNTIIGSVTVVNADPLPESYGFQYQDVGGVNYSLKTGNKFWVSKSLDYESKTTNYETINIYHNDLSLGLLISKRFNYQVVNVNEKTINIADQVRSVAENADIGASVGAVITTTGDTTITGYSIESGNDDGIFSIDTSGQIIINDNSKLDYEDTQTYSIGVKVSGDDADDKTATITINIDNISENIIVINDQQMEVLKASDIGVVVGTVVLSSGTVNAWSIVNGTDSSYYQIDNNGVISVAAKLADSVTTHSITVQADGEDANPTTATITIKVTANAHPPKISNTDVTIDEGTIQVLTITASDADSVAEGQVLNYEIAGTDVGAFILNNQVVSFREAPDYESKDSYSLVLKVSDGVSETQKNITVTINNIHEKTIEIETQTRMIDENSVLGTDVGDKLIIKGIVESFSIVGGNSANLFRIDSSGQIKVSNTGLDYEGTKTYALTVKITGADADDKTAVININVANVNEKIIAIVNNQSRSIVENSIINTPVGDKIATIGIVTGFEITQGDTNGIFTVDNTGQIKVAKSEVDYETLNTYSLKVKITGEDADEKMAMITVRIDNVLENTIGLNANQVFYVPQGQSRGSTVSTVKTSATINAVKQFTILNGNDDGFFFVTSSGLITLLKDAPATVQDYILQIEIKADDAPSVIGDIEIKVSNDKPAVSITSSAALTADEGAANTDYTLAASDADAIFSIVAGTNTGNLFTLSGTTLSFNGSGIDFESTAQPKTYTVKVKATTDNFGTDADQNAEQTITVNIQDINDETPTDISLSGDRTIGEGGIFIGAAIGTLTTTDADANNTFTYTVDNDDFFVRNGNKLTIKNALDYETTPSITLKITVNDGAGHTFEKEFTITVNDIDDTAPTNIQLTNTNLVKDQPAGTLIGTLSANDVDTDDDTLSFSVPTNDNFVIEGKQLKTKKIITALGDITITVTASDGASTTTQDFTISVTNNANPADITNPATISRDEGDSLTALTITAIDDANTAFTYGISGADEGLFDINGAVVTFKTAPDFESKTSYALILEVNDGLSTTTQAITITINNVNENNITIAAGQIFSVNENSAVDTRVGTVVATGFPVPTFSITSGNDAGLFKINNAGQIDVATANLDYETTTSHTLEITIVGTDADTKKADVLININNLADTAIEQNPTVTITGGGIVSTNTLIELVATGTDPDGDDSALTYAWTQTDSTGITITLTNPTTKTASFTTTEAMDAKTFTFKVTVTDTSGKTGDTTVNVSPLNAFAITTDDVSVAENLSEEITLTTNKGSATFSITGGADQASFSLNGAKLTFAATDYEVRTDKTYEVQIKATKDGEEATKTIIVTLQDLNDETPTDISLTGSRTISEGPASAGLIIGTLSTTDADANNTFTYTVDNDGFLVTASNQLVSKNAPDYETTPSITLKITVNDGAGHTFEKEFIITVNDIDDTAPTNIQLTNTNLVKDQPAGTIVGTLSANDVDTDDDTLSFSVPTNDNFVIEGKQLKTKKIITALGDITITVTASDSVRTTTKDFTISVTNNANPAVINNTNVTRDEGASLTALTFDVSNTPSSETLTYSIDGADKALFVLNNGVVTFNNAPDYDSPADAGGNNVYNLVLKVNDGLSTTTQAITITINNINENTLTINNQTLSIAENSAVNAVVGSVITEGTPTAFSITSGNDNGAFAINNTGQITVADASKLDFETATNQTIEVTITGADADTKKANVVININNEADTEVEQAPTVSAGSNITTSIDKLVTLTATGTDPDGDDNALTYAWTQTDSTGITITLTNPNTKTASFTTTAEMEGKNFTFSVTASDGTFSASDGVKVKVNNAEIIALTVRKEGKAAAKVLLARVSKTAMSRLSYLRHKQNKQSNFNVSGFVNGIQIQFANSDLNTAFNQILSANGMSSTIAMPNRKINRWDTWTSAKIVIGKSNGSGNNQTKFNLKSLNIGMDRRIDTAKTLGFALGFGKEDRTATGTDFSGDIDTTQWSLSTYGALELDKQTSLEAVVGIAKGKHKVKSTTNPSTGQSSNGYFASIAYRGDIQTQLQSTKLNLSPYARYDISRIKMKANDVLTSSETATDEALAVGIDINNAINYKNGKLNRFANIEYKSDIRRNGTDYISQNAQQEITLKLGLDYQVKDSSVSINYERVQSTNNKAHSDGIEGAVRWKF</sequence>
<keyword evidence="2" id="KW-1133">Transmembrane helix</keyword>
<accession>A0A0P0USS2</accession>
<dbReference type="PANTHER" id="PTHR24026">
    <property type="entry name" value="FAT ATYPICAL CADHERIN-RELATED"/>
    <property type="match status" value="1"/>
</dbReference>
<reference evidence="5 6" key="2">
    <citation type="journal article" date="2016" name="ISME J.">
        <title>Heterogeneous composition of key metabolic gene clusters in a vent mussel symbiont population.</title>
        <authorList>
            <person name="Ikuta T."/>
            <person name="Takaki Y."/>
            <person name="Nagai Y."/>
            <person name="Shimamura S."/>
            <person name="Tsuda M."/>
            <person name="Kawagucci S."/>
            <person name="Aoki Y."/>
            <person name="Inoue K."/>
            <person name="Teruya M."/>
            <person name="Satou K."/>
            <person name="Teruya K."/>
            <person name="Shimoji M."/>
            <person name="Tamotsu H."/>
            <person name="Hirano T."/>
            <person name="Maruyama T."/>
            <person name="Yoshida T."/>
        </authorList>
    </citation>
    <scope>NUCLEOTIDE SEQUENCE [LARGE SCALE GENOMIC DNA]</scope>
    <source>
        <strain evidence="5 6">Myojin Knoll</strain>
    </source>
</reference>
<proteinExistence type="predicted"/>
<keyword evidence="2" id="KW-0472">Membrane</keyword>
<evidence type="ECO:0000313" key="5">
    <source>
        <dbReference type="EMBL" id="BAS68139.1"/>
    </source>
</evidence>
<protein>
    <recommendedName>
        <fullName evidence="4">Cadherin domain-containing protein</fullName>
    </recommendedName>
</protein>
<gene>
    <name evidence="5" type="ORF">BSEPE_1151</name>
</gene>
<feature type="domain" description="Cadherin" evidence="4">
    <location>
        <begin position="940"/>
        <end position="1030"/>
    </location>
</feature>
<reference evidence="5 6" key="1">
    <citation type="journal article" date="2000" name="Mar. Ecol. Prog. Ser.">
        <title>Phylogenetic characterization of endosymbionts in three hydrothermal vent mussels: influence on host distributions.</title>
        <authorList>
            <person name="Fujiwara Y."/>
            <person name="Takai K."/>
            <person name="Uematsu K."/>
            <person name="Tsuchida S."/>
            <person name="Hunt J.C."/>
            <person name="Hashimoto J."/>
        </authorList>
    </citation>
    <scope>NUCLEOTIDE SEQUENCE [LARGE SCALE GENOMIC DNA]</scope>
    <source>
        <strain evidence="5 6">Myojin Knoll</strain>
    </source>
</reference>
<name>A0A0P0USS2_9GAMM</name>
<dbReference type="Pfam" id="PF22352">
    <property type="entry name" value="K319L-like_PKD"/>
    <property type="match status" value="2"/>
</dbReference>
<dbReference type="KEGG" id="ebh:BSEPE_1151"/>
<feature type="domain" description="Cadherin" evidence="4">
    <location>
        <begin position="1770"/>
        <end position="1891"/>
    </location>
</feature>
<dbReference type="InterPro" id="IPR015919">
    <property type="entry name" value="Cadherin-like_sf"/>
</dbReference>
<dbReference type="Proteomes" id="UP000067399">
    <property type="component" value="Chromosome"/>
</dbReference>